<dbReference type="AlphaFoldDB" id="Q69M83"/>
<evidence type="ECO:0000256" key="1">
    <source>
        <dbReference type="SAM" id="MobiDB-lite"/>
    </source>
</evidence>
<feature type="compositionally biased region" description="Low complexity" evidence="1">
    <location>
        <begin position="72"/>
        <end position="83"/>
    </location>
</feature>
<organism evidence="2 3">
    <name type="scientific">Oryza sativa subsp. japonica</name>
    <name type="common">Rice</name>
    <dbReference type="NCBI Taxonomy" id="39947"/>
    <lineage>
        <taxon>Eukaryota</taxon>
        <taxon>Viridiplantae</taxon>
        <taxon>Streptophyta</taxon>
        <taxon>Embryophyta</taxon>
        <taxon>Tracheophyta</taxon>
        <taxon>Spermatophyta</taxon>
        <taxon>Magnoliopsida</taxon>
        <taxon>Liliopsida</taxon>
        <taxon>Poales</taxon>
        <taxon>Poaceae</taxon>
        <taxon>BOP clade</taxon>
        <taxon>Oryzoideae</taxon>
        <taxon>Oryzeae</taxon>
        <taxon>Oryzinae</taxon>
        <taxon>Oryza</taxon>
        <taxon>Oryza sativa</taxon>
    </lineage>
</organism>
<dbReference type="EMBL" id="AP005765">
    <property type="protein sequence ID" value="BAD36357.1"/>
    <property type="molecule type" value="Genomic_DNA"/>
</dbReference>
<proteinExistence type="predicted"/>
<feature type="region of interest" description="Disordered" evidence="1">
    <location>
        <begin position="238"/>
        <end position="259"/>
    </location>
</feature>
<protein>
    <submittedName>
        <fullName evidence="2">Uncharacterized protein</fullName>
    </submittedName>
</protein>
<reference evidence="3" key="2">
    <citation type="journal article" date="2008" name="Nucleic Acids Res.">
        <title>The rice annotation project database (RAP-DB): 2008 update.</title>
        <authorList>
            <consortium name="The rice annotation project (RAP)"/>
        </authorList>
    </citation>
    <scope>GENOME REANNOTATION</scope>
    <source>
        <strain evidence="3">cv. Nipponbare</strain>
    </source>
</reference>
<dbReference type="Proteomes" id="UP000000763">
    <property type="component" value="Chromosome 9"/>
</dbReference>
<name>Q69M83_ORYSJ</name>
<sequence length="300" mass="31261">MRGERGGGGGGEWEKIDIVPSSKVGFAQMPRWEDASPARLCRARFIRLHLRSPSSPPPPHPPHPPPPPLPFLPASSSSTSASLPPRLHRARLILLHLYSPSSPTTLASSAYTSAPLPPRLDRNQPMTPWSCSMPSTPPTPTSAVSIFRANPPSKPLPFFQAAKARPHGGVVGGHGHGEGAARWSSEVEAMAAAVGIGAGARGGGAGMGAMGGGTGRGAMGGVPAGACGLWFSMEESSREGGWWPPARADGDGGRKKMRGGVAQCQFSRRMEKRRGSGSWVGFCGAIWANFLLGQSVPDGE</sequence>
<feature type="region of interest" description="Disordered" evidence="1">
    <location>
        <begin position="51"/>
        <end position="83"/>
    </location>
</feature>
<feature type="compositionally biased region" description="Pro residues" evidence="1">
    <location>
        <begin position="54"/>
        <end position="71"/>
    </location>
</feature>
<accession>Q69M83</accession>
<evidence type="ECO:0000313" key="2">
    <source>
        <dbReference type="EMBL" id="BAD36357.1"/>
    </source>
</evidence>
<reference evidence="3" key="1">
    <citation type="journal article" date="2005" name="Nature">
        <title>The map-based sequence of the rice genome.</title>
        <authorList>
            <consortium name="International rice genome sequencing project (IRGSP)"/>
            <person name="Matsumoto T."/>
            <person name="Wu J."/>
            <person name="Kanamori H."/>
            <person name="Katayose Y."/>
            <person name="Fujisawa M."/>
            <person name="Namiki N."/>
            <person name="Mizuno H."/>
            <person name="Yamamoto K."/>
            <person name="Antonio B.A."/>
            <person name="Baba T."/>
            <person name="Sakata K."/>
            <person name="Nagamura Y."/>
            <person name="Aoki H."/>
            <person name="Arikawa K."/>
            <person name="Arita K."/>
            <person name="Bito T."/>
            <person name="Chiden Y."/>
            <person name="Fujitsuka N."/>
            <person name="Fukunaka R."/>
            <person name="Hamada M."/>
            <person name="Harada C."/>
            <person name="Hayashi A."/>
            <person name="Hijishita S."/>
            <person name="Honda M."/>
            <person name="Hosokawa S."/>
            <person name="Ichikawa Y."/>
            <person name="Idonuma A."/>
            <person name="Iijima M."/>
            <person name="Ikeda M."/>
            <person name="Ikeno M."/>
            <person name="Ito K."/>
            <person name="Ito S."/>
            <person name="Ito T."/>
            <person name="Ito Y."/>
            <person name="Ito Y."/>
            <person name="Iwabuchi A."/>
            <person name="Kamiya K."/>
            <person name="Karasawa W."/>
            <person name="Kurita K."/>
            <person name="Katagiri S."/>
            <person name="Kikuta A."/>
            <person name="Kobayashi H."/>
            <person name="Kobayashi N."/>
            <person name="Machita K."/>
            <person name="Maehara T."/>
            <person name="Masukawa M."/>
            <person name="Mizubayashi T."/>
            <person name="Mukai Y."/>
            <person name="Nagasaki H."/>
            <person name="Nagata Y."/>
            <person name="Naito S."/>
            <person name="Nakashima M."/>
            <person name="Nakama Y."/>
            <person name="Nakamichi Y."/>
            <person name="Nakamura M."/>
            <person name="Meguro A."/>
            <person name="Negishi M."/>
            <person name="Ohta I."/>
            <person name="Ohta T."/>
            <person name="Okamoto M."/>
            <person name="Ono N."/>
            <person name="Saji S."/>
            <person name="Sakaguchi M."/>
            <person name="Sakai K."/>
            <person name="Shibata M."/>
            <person name="Shimokawa T."/>
            <person name="Song J."/>
            <person name="Takazaki Y."/>
            <person name="Terasawa K."/>
            <person name="Tsugane M."/>
            <person name="Tsuji K."/>
            <person name="Ueda S."/>
            <person name="Waki K."/>
            <person name="Yamagata H."/>
            <person name="Yamamoto M."/>
            <person name="Yamamoto S."/>
            <person name="Yamane H."/>
            <person name="Yoshiki S."/>
            <person name="Yoshihara R."/>
            <person name="Yukawa K."/>
            <person name="Zhong H."/>
            <person name="Yano M."/>
            <person name="Yuan Q."/>
            <person name="Ouyang S."/>
            <person name="Liu J."/>
            <person name="Jones K.M."/>
            <person name="Gansberger K."/>
            <person name="Moffat K."/>
            <person name="Hill J."/>
            <person name="Bera J."/>
            <person name="Fadrosh D."/>
            <person name="Jin S."/>
            <person name="Johri S."/>
            <person name="Kim M."/>
            <person name="Overton L."/>
            <person name="Reardon M."/>
            <person name="Tsitrin T."/>
            <person name="Vuong H."/>
            <person name="Weaver B."/>
            <person name="Ciecko A."/>
            <person name="Tallon L."/>
            <person name="Jackson J."/>
            <person name="Pai G."/>
            <person name="Aken S.V."/>
            <person name="Utterback T."/>
            <person name="Reidmuller S."/>
            <person name="Feldblyum T."/>
            <person name="Hsiao J."/>
            <person name="Zismann V."/>
            <person name="Iobst S."/>
            <person name="de Vazeille A.R."/>
            <person name="Buell C.R."/>
            <person name="Ying K."/>
            <person name="Li Y."/>
            <person name="Lu T."/>
            <person name="Huang Y."/>
            <person name="Zhao Q."/>
            <person name="Feng Q."/>
            <person name="Zhang L."/>
            <person name="Zhu J."/>
            <person name="Weng Q."/>
            <person name="Mu J."/>
            <person name="Lu Y."/>
            <person name="Fan D."/>
            <person name="Liu Y."/>
            <person name="Guan J."/>
            <person name="Zhang Y."/>
            <person name="Yu S."/>
            <person name="Liu X."/>
            <person name="Zhang Y."/>
            <person name="Hong G."/>
            <person name="Han B."/>
            <person name="Choisne N."/>
            <person name="Demange N."/>
            <person name="Orjeda G."/>
            <person name="Samain S."/>
            <person name="Cattolico L."/>
            <person name="Pelletier E."/>
            <person name="Couloux A."/>
            <person name="Segurens B."/>
            <person name="Wincker P."/>
            <person name="D'Hont A."/>
            <person name="Scarpelli C."/>
            <person name="Weissenbach J."/>
            <person name="Salanoubat M."/>
            <person name="Quetier F."/>
            <person name="Yu Y."/>
            <person name="Kim H.R."/>
            <person name="Rambo T."/>
            <person name="Currie J."/>
            <person name="Collura K."/>
            <person name="Luo M."/>
            <person name="Yang T."/>
            <person name="Ammiraju J.S.S."/>
            <person name="Engler F."/>
            <person name="Soderlund C."/>
            <person name="Wing R.A."/>
            <person name="Palmer L.E."/>
            <person name="de la Bastide M."/>
            <person name="Spiegel L."/>
            <person name="Nascimento L."/>
            <person name="Zutavern T."/>
            <person name="O'Shaughnessy A."/>
            <person name="Dike S."/>
            <person name="Dedhia N."/>
            <person name="Preston R."/>
            <person name="Balija V."/>
            <person name="McCombie W.R."/>
            <person name="Chow T."/>
            <person name="Chen H."/>
            <person name="Chung M."/>
            <person name="Chen C."/>
            <person name="Shaw J."/>
            <person name="Wu H."/>
            <person name="Hsiao K."/>
            <person name="Chao Y."/>
            <person name="Chu M."/>
            <person name="Cheng C."/>
            <person name="Hour A."/>
            <person name="Lee P."/>
            <person name="Lin S."/>
            <person name="Lin Y."/>
            <person name="Liou J."/>
            <person name="Liu S."/>
            <person name="Hsing Y."/>
            <person name="Raghuvanshi S."/>
            <person name="Mohanty A."/>
            <person name="Bharti A.K."/>
            <person name="Gaur A."/>
            <person name="Gupta V."/>
            <person name="Kumar D."/>
            <person name="Ravi V."/>
            <person name="Vij S."/>
            <person name="Kapur A."/>
            <person name="Khurana P."/>
            <person name="Khurana P."/>
            <person name="Khurana J.P."/>
            <person name="Tyagi A.K."/>
            <person name="Gaikwad K."/>
            <person name="Singh A."/>
            <person name="Dalal V."/>
            <person name="Srivastava S."/>
            <person name="Dixit A."/>
            <person name="Pal A.K."/>
            <person name="Ghazi I.A."/>
            <person name="Yadav M."/>
            <person name="Pandit A."/>
            <person name="Bhargava A."/>
            <person name="Sureshbabu K."/>
            <person name="Batra K."/>
            <person name="Sharma T.R."/>
            <person name="Mohapatra T."/>
            <person name="Singh N.K."/>
            <person name="Messing J."/>
            <person name="Nelson A.B."/>
            <person name="Fuks G."/>
            <person name="Kavchok S."/>
            <person name="Keizer G."/>
            <person name="Linton E."/>
            <person name="Llaca V."/>
            <person name="Song R."/>
            <person name="Tanyolac B."/>
            <person name="Young S."/>
            <person name="Ho-Il K."/>
            <person name="Hahn J.H."/>
            <person name="Sangsakoo G."/>
            <person name="Vanavichit A."/>
            <person name="de Mattos Luiz.A.T."/>
            <person name="Zimmer P.D."/>
            <person name="Malone G."/>
            <person name="Dellagostin O."/>
            <person name="de Oliveira A.C."/>
            <person name="Bevan M."/>
            <person name="Bancroft I."/>
            <person name="Minx P."/>
            <person name="Cordum H."/>
            <person name="Wilson R."/>
            <person name="Cheng Z."/>
            <person name="Jin W."/>
            <person name="Jiang J."/>
            <person name="Leong S.A."/>
            <person name="Iwama H."/>
            <person name="Gojobori T."/>
            <person name="Itoh T."/>
            <person name="Niimura Y."/>
            <person name="Fujii Y."/>
            <person name="Habara T."/>
            <person name="Sakai H."/>
            <person name="Sato Y."/>
            <person name="Wilson G."/>
            <person name="Kumar K."/>
            <person name="McCouch S."/>
            <person name="Juretic N."/>
            <person name="Hoen D."/>
            <person name="Wright S."/>
            <person name="Bruskiewich R."/>
            <person name="Bureau T."/>
            <person name="Miyao A."/>
            <person name="Hirochika H."/>
            <person name="Nishikawa T."/>
            <person name="Kadowaki K."/>
            <person name="Sugiura M."/>
            <person name="Burr B."/>
            <person name="Sasaki T."/>
        </authorList>
    </citation>
    <scope>NUCLEOTIDE SEQUENCE [LARGE SCALE GENOMIC DNA]</scope>
    <source>
        <strain evidence="3">cv. Nipponbare</strain>
    </source>
</reference>
<gene>
    <name evidence="2" type="primary">OSJNBa0023G13.28</name>
</gene>
<evidence type="ECO:0000313" key="3">
    <source>
        <dbReference type="Proteomes" id="UP000000763"/>
    </source>
</evidence>